<keyword evidence="2" id="KW-1185">Reference proteome</keyword>
<gene>
    <name evidence="1" type="ORF">YSLV5_ORF06</name>
</gene>
<dbReference type="KEGG" id="vg:26131751"/>
<proteinExistence type="predicted"/>
<protein>
    <submittedName>
        <fullName evidence="1">Uncharacterized protein</fullName>
    </submittedName>
</protein>
<dbReference type="Proteomes" id="UP000201191">
    <property type="component" value="Segment"/>
</dbReference>
<evidence type="ECO:0000313" key="1">
    <source>
        <dbReference type="EMBL" id="AIW01864.1"/>
    </source>
</evidence>
<evidence type="ECO:0000313" key="2">
    <source>
        <dbReference type="Proteomes" id="UP000201191"/>
    </source>
</evidence>
<reference evidence="1 2" key="1">
    <citation type="journal article" date="2014" name="J. Virol.">
        <title>Three novel virophage genomes discovered from Yellowstone Lake metagenomes.</title>
        <authorList>
            <person name="Zhou J."/>
            <person name="Sun D."/>
            <person name="Childers A."/>
            <person name="McDermott T.R."/>
            <person name="Wang Y."/>
            <person name="Liles M.R."/>
        </authorList>
    </citation>
    <scope>NUCLEOTIDE SEQUENCE [LARGE SCALE GENOMIC DNA]</scope>
</reference>
<dbReference type="GeneID" id="26131751"/>
<accession>A0A0A0RRZ8</accession>
<sequence length="361" mass="41203">MDKEYPDNYPSDAVRILSAMAFGKDIMMLGSASIRSALYAGDYDAHEDVRFHYELDVVALRRLASQFQSIIKGLEEMKNVFVGDIKAGLKEEWRVVPEDFKKYKPAESLEKLKSLKDILTTAEYKEAKQWVRGNSRLDWLKAKDNVKFHIVRWTPEQVRENKNVLRDGSVMTLEEAFSCPTIAKLDTIALVGNNRFTDFAIIYAFFNNGKALNPTDEDVGQALKDNIVILKSEGNYFKMLKRQFSAAKLHNDIPTIAKLIPILNSDLGRLYHIVGDLGTLIDLLDSEKKVPMDRVRFQIDQMIGRLSNIYEMRDYLRAEPAILKDIHRVLGLPESRLGLALEGLRGKLDGFLQKEAKKYVP</sequence>
<organism evidence="1 2">
    <name type="scientific">Yellowstone Lake virophage 5</name>
    <dbReference type="NCBI Taxonomy" id="1557033"/>
    <lineage>
        <taxon>Viruses</taxon>
        <taxon>Varidnaviria</taxon>
        <taxon>Bamfordvirae</taxon>
        <taxon>Preplasmiviricota</taxon>
        <taxon>Polisuviricotina</taxon>
        <taxon>Virophaviricetes</taxon>
        <taxon>Priklausovirales</taxon>
        <taxon>Burtonviroviridae</taxon>
        <taxon>Burquivirus</taxon>
        <taxon>Burquivirus flavolapense</taxon>
    </lineage>
</organism>
<dbReference type="RefSeq" id="YP_009177789.1">
    <property type="nucleotide sequence ID" value="NC_028269.1"/>
</dbReference>
<name>A0A0A0RRZ8_9VIRU</name>
<dbReference type="EMBL" id="KM502589">
    <property type="protein sequence ID" value="AIW01864.1"/>
    <property type="molecule type" value="Genomic_DNA"/>
</dbReference>